<comment type="caution">
    <text evidence="1">The sequence shown here is derived from an EMBL/GenBank/DDBJ whole genome shotgun (WGS) entry which is preliminary data.</text>
</comment>
<gene>
    <name evidence="1" type="ORF">SLS63_013589</name>
</gene>
<dbReference type="EMBL" id="JAKNSF020000191">
    <property type="protein sequence ID" value="KAK7708175.1"/>
    <property type="molecule type" value="Genomic_DNA"/>
</dbReference>
<evidence type="ECO:0000313" key="2">
    <source>
        <dbReference type="Proteomes" id="UP001430848"/>
    </source>
</evidence>
<keyword evidence="2" id="KW-1185">Reference proteome</keyword>
<evidence type="ECO:0000313" key="1">
    <source>
        <dbReference type="EMBL" id="KAK7708175.1"/>
    </source>
</evidence>
<accession>A0ABR1NN52</accession>
<proteinExistence type="predicted"/>
<protein>
    <submittedName>
        <fullName evidence="1">Uncharacterized protein</fullName>
    </submittedName>
</protein>
<sequence>MSSPEPIQSPVEALEMARRESQQAAYKQLHATLQELHRLDVPVLDDSHLQALGIRRLPDIDVDEHAPFDSEPLFFRPYPLDGVDDLPGFVDDVLIHKDIYDTSSQWKKPCTESYCPGELISHKRHCSCSRYKWADSMAGEYGDGILGKTRWHYVK</sequence>
<organism evidence="1 2">
    <name type="scientific">Diaporthe eres</name>
    <name type="common">Phomopsis oblonga</name>
    <dbReference type="NCBI Taxonomy" id="83184"/>
    <lineage>
        <taxon>Eukaryota</taxon>
        <taxon>Fungi</taxon>
        <taxon>Dikarya</taxon>
        <taxon>Ascomycota</taxon>
        <taxon>Pezizomycotina</taxon>
        <taxon>Sordariomycetes</taxon>
        <taxon>Sordariomycetidae</taxon>
        <taxon>Diaporthales</taxon>
        <taxon>Diaporthaceae</taxon>
        <taxon>Diaporthe</taxon>
        <taxon>Diaporthe eres species complex</taxon>
    </lineage>
</organism>
<name>A0ABR1NN52_DIAER</name>
<reference evidence="1 2" key="1">
    <citation type="submission" date="2024-02" db="EMBL/GenBank/DDBJ databases">
        <title>De novo assembly and annotation of 12 fungi associated with fruit tree decline syndrome in Ontario, Canada.</title>
        <authorList>
            <person name="Sulman M."/>
            <person name="Ellouze W."/>
            <person name="Ilyukhin E."/>
        </authorList>
    </citation>
    <scope>NUCLEOTIDE SEQUENCE [LARGE SCALE GENOMIC DNA]</scope>
    <source>
        <strain evidence="1 2">M169</strain>
    </source>
</reference>
<dbReference type="Proteomes" id="UP001430848">
    <property type="component" value="Unassembled WGS sequence"/>
</dbReference>